<evidence type="ECO:0000313" key="2">
    <source>
        <dbReference type="EMBL" id="KHJ89419.1"/>
    </source>
</evidence>
<feature type="compositionally biased region" description="Polar residues" evidence="1">
    <location>
        <begin position="27"/>
        <end position="36"/>
    </location>
</feature>
<dbReference type="OrthoDB" id="3863715at2759"/>
<evidence type="ECO:0000313" key="3">
    <source>
        <dbReference type="Proteomes" id="UP000053660"/>
    </source>
</evidence>
<gene>
    <name evidence="2" type="ORF">OESDEN_10754</name>
</gene>
<proteinExistence type="predicted"/>
<reference evidence="2 3" key="1">
    <citation type="submission" date="2014-03" db="EMBL/GenBank/DDBJ databases">
        <title>Draft genome of the hookworm Oesophagostomum dentatum.</title>
        <authorList>
            <person name="Mitreva M."/>
        </authorList>
    </citation>
    <scope>NUCLEOTIDE SEQUENCE [LARGE SCALE GENOMIC DNA]</scope>
    <source>
        <strain evidence="2 3">OD-Hann</strain>
    </source>
</reference>
<dbReference type="AlphaFoldDB" id="A0A0B1SWR6"/>
<feature type="compositionally biased region" description="Basic residues" evidence="1">
    <location>
        <begin position="120"/>
        <end position="130"/>
    </location>
</feature>
<feature type="region of interest" description="Disordered" evidence="1">
    <location>
        <begin position="1"/>
        <end position="210"/>
    </location>
</feature>
<feature type="compositionally biased region" description="Basic residues" evidence="1">
    <location>
        <begin position="45"/>
        <end position="56"/>
    </location>
</feature>
<keyword evidence="3" id="KW-1185">Reference proteome</keyword>
<dbReference type="Proteomes" id="UP000053660">
    <property type="component" value="Unassembled WGS sequence"/>
</dbReference>
<organism evidence="2 3">
    <name type="scientific">Oesophagostomum dentatum</name>
    <name type="common">Nodular worm</name>
    <dbReference type="NCBI Taxonomy" id="61180"/>
    <lineage>
        <taxon>Eukaryota</taxon>
        <taxon>Metazoa</taxon>
        <taxon>Ecdysozoa</taxon>
        <taxon>Nematoda</taxon>
        <taxon>Chromadorea</taxon>
        <taxon>Rhabditida</taxon>
        <taxon>Rhabditina</taxon>
        <taxon>Rhabditomorpha</taxon>
        <taxon>Strongyloidea</taxon>
        <taxon>Strongylidae</taxon>
        <taxon>Oesophagostomum</taxon>
    </lineage>
</organism>
<accession>A0A0B1SWR6</accession>
<dbReference type="EMBL" id="KN554241">
    <property type="protein sequence ID" value="KHJ89419.1"/>
    <property type="molecule type" value="Genomic_DNA"/>
</dbReference>
<feature type="compositionally biased region" description="Acidic residues" evidence="1">
    <location>
        <begin position="1"/>
        <end position="14"/>
    </location>
</feature>
<feature type="compositionally biased region" description="Basic and acidic residues" evidence="1">
    <location>
        <begin position="76"/>
        <end position="86"/>
    </location>
</feature>
<protein>
    <submittedName>
        <fullName evidence="2">Uncharacterized protein</fullName>
    </submittedName>
</protein>
<name>A0A0B1SWR6_OESDE</name>
<evidence type="ECO:0000256" key="1">
    <source>
        <dbReference type="SAM" id="MobiDB-lite"/>
    </source>
</evidence>
<sequence length="295" mass="33127">MAVEDEGMEPEFDVPESKKKKVKKSLGLSQEGSQNGEAAEVKANALKKHKKHKKKLANAPSPDITGETPSEMVTQAKKELKRKIAETETVSPESTEIPKKKKKLMKTPSATVQPVTPLVTKKKKKKLLKKKLAEGVPVEDVAGKSLKELIASKPSETQTENGDGAKESLKKEKKKKRKQEKPSEPTAPSKKLVLSSSQPPVPARQKITEDVTAGKLEEDEVMTVLRLWRQQKRRRIQTENKEKLLQMDGTLEEIKKAVSDLVRKGKLKPKDAGDIIKRWKAREKRRVDRQISKQT</sequence>